<protein>
    <submittedName>
        <fullName evidence="1">Uncharacterized protein</fullName>
    </submittedName>
</protein>
<evidence type="ECO:0000313" key="1">
    <source>
        <dbReference type="EMBL" id="MBR7826835.1"/>
    </source>
</evidence>
<gene>
    <name evidence="1" type="ORF">KDK95_11025</name>
</gene>
<keyword evidence="2" id="KW-1185">Reference proteome</keyword>
<organism evidence="1 2">
    <name type="scientific">Actinospica acidithermotolerans</name>
    <dbReference type="NCBI Taxonomy" id="2828514"/>
    <lineage>
        <taxon>Bacteria</taxon>
        <taxon>Bacillati</taxon>
        <taxon>Actinomycetota</taxon>
        <taxon>Actinomycetes</taxon>
        <taxon>Catenulisporales</taxon>
        <taxon>Actinospicaceae</taxon>
        <taxon>Actinospica</taxon>
    </lineage>
</organism>
<name>A0A941E5R3_9ACTN</name>
<dbReference type="Proteomes" id="UP000676325">
    <property type="component" value="Unassembled WGS sequence"/>
</dbReference>
<comment type="caution">
    <text evidence="1">The sequence shown here is derived from an EMBL/GenBank/DDBJ whole genome shotgun (WGS) entry which is preliminary data.</text>
</comment>
<accession>A0A941E5R3</accession>
<reference evidence="1" key="1">
    <citation type="submission" date="2021-04" db="EMBL/GenBank/DDBJ databases">
        <title>Genome based classification of Actinospica acidithermotolerans sp. nov., an actinobacterium isolated from an Indonesian hot spring.</title>
        <authorList>
            <person name="Kusuma A.B."/>
            <person name="Putra K.E."/>
            <person name="Nafisah S."/>
            <person name="Loh J."/>
            <person name="Nouioui I."/>
            <person name="Goodfellow M."/>
        </authorList>
    </citation>
    <scope>NUCLEOTIDE SEQUENCE</scope>
    <source>
        <strain evidence="1">MGRD01-02</strain>
    </source>
</reference>
<evidence type="ECO:0000313" key="2">
    <source>
        <dbReference type="Proteomes" id="UP000676325"/>
    </source>
</evidence>
<dbReference type="EMBL" id="JAGSOH010000023">
    <property type="protein sequence ID" value="MBR7826835.1"/>
    <property type="molecule type" value="Genomic_DNA"/>
</dbReference>
<dbReference type="RefSeq" id="WP_212517980.1">
    <property type="nucleotide sequence ID" value="NZ_JAGSOH010000023.1"/>
</dbReference>
<dbReference type="AlphaFoldDB" id="A0A941E5R3"/>
<sequence length="78" mass="8198">MTTSPAAPDPAPDPEYCGAFPGLSAAGTRVPCVPGECPTEPICRALKRLDREAGLARAERNRALLPSKQGPVAVSERR</sequence>
<proteinExistence type="predicted"/>